<reference evidence="4" key="1">
    <citation type="journal article" date="2019" name="Int. J. Syst. Evol. Microbiol.">
        <title>The Global Catalogue of Microorganisms (GCM) 10K type strain sequencing project: providing services to taxonomists for standard genome sequencing and annotation.</title>
        <authorList>
            <consortium name="The Broad Institute Genomics Platform"/>
            <consortium name="The Broad Institute Genome Sequencing Center for Infectious Disease"/>
            <person name="Wu L."/>
            <person name="Ma J."/>
        </authorList>
    </citation>
    <scope>NUCLEOTIDE SEQUENCE [LARGE SCALE GENOMIC DNA]</scope>
    <source>
        <strain evidence="4">GH52</strain>
    </source>
</reference>
<dbReference type="SUPFAM" id="SSF56317">
    <property type="entry name" value="Carbon-nitrogen hydrolase"/>
    <property type="match status" value="1"/>
</dbReference>
<comment type="similarity">
    <text evidence="1">Belongs to the carbon-nitrogen hydrolase superfamily. NIT1/NIT2 family.</text>
</comment>
<dbReference type="Proteomes" id="UP001597362">
    <property type="component" value="Unassembled WGS sequence"/>
</dbReference>
<dbReference type="GO" id="GO:0016787">
    <property type="term" value="F:hydrolase activity"/>
    <property type="evidence" value="ECO:0007669"/>
    <property type="project" value="UniProtKB-KW"/>
</dbReference>
<keyword evidence="4" id="KW-1185">Reference proteome</keyword>
<dbReference type="PANTHER" id="PTHR23088:SF27">
    <property type="entry name" value="DEAMINATED GLUTATHIONE AMIDASE"/>
    <property type="match status" value="1"/>
</dbReference>
<protein>
    <submittedName>
        <fullName evidence="3">Carbon-nitrogen family hydrolase</fullName>
    </submittedName>
</protein>
<comment type="caution">
    <text evidence="3">The sequence shown here is derived from an EMBL/GenBank/DDBJ whole genome shotgun (WGS) entry which is preliminary data.</text>
</comment>
<evidence type="ECO:0000313" key="4">
    <source>
        <dbReference type="Proteomes" id="UP001597362"/>
    </source>
</evidence>
<gene>
    <name evidence="3" type="ORF">ACFSJH_09250</name>
</gene>
<dbReference type="CDD" id="cd07583">
    <property type="entry name" value="nitrilase_5"/>
    <property type="match status" value="1"/>
</dbReference>
<feature type="domain" description="CN hydrolase" evidence="2">
    <location>
        <begin position="5"/>
        <end position="243"/>
    </location>
</feature>
<keyword evidence="3" id="KW-0378">Hydrolase</keyword>
<dbReference type="PROSITE" id="PS50263">
    <property type="entry name" value="CN_HYDROLASE"/>
    <property type="match status" value="1"/>
</dbReference>
<dbReference type="Pfam" id="PF00795">
    <property type="entry name" value="CN_hydrolase"/>
    <property type="match status" value="1"/>
</dbReference>
<accession>A0ABW4YK13</accession>
<proteinExistence type="inferred from homology"/>
<organism evidence="3 4">
    <name type="scientific">Paenibacillus yanchengensis</name>
    <dbReference type="NCBI Taxonomy" id="2035833"/>
    <lineage>
        <taxon>Bacteria</taxon>
        <taxon>Bacillati</taxon>
        <taxon>Bacillota</taxon>
        <taxon>Bacilli</taxon>
        <taxon>Bacillales</taxon>
        <taxon>Paenibacillaceae</taxon>
        <taxon>Paenibacillus</taxon>
    </lineage>
</organism>
<dbReference type="EMBL" id="JBHUHO010000029">
    <property type="protein sequence ID" value="MFD2115907.1"/>
    <property type="molecule type" value="Genomic_DNA"/>
</dbReference>
<evidence type="ECO:0000313" key="3">
    <source>
        <dbReference type="EMBL" id="MFD2115907.1"/>
    </source>
</evidence>
<sequence>MASKLQVALLQMDVFIGDVERNYEQAAHLISQAKQEQPTIKVIILPELWNTGFQLDQIKQLADQDGHRTKQFLAQLSKQHDVYIVGGSVAELKEDQVLNTTYVYDPTGAQIANYSKVHLFRLMNEEKHLTPGNDTSLFSVEETTAGSIICYDTRFPELSRKLAISGAKMMFVPAQWPHPRLHHWRTLLMARAIENQMYVIACNRSGVSDNTHFFGHSLVIDPWGEVIAEASEEETILYAEIDLHLVDDVRAKIPVFQDRRPEIYKIEE</sequence>
<dbReference type="PANTHER" id="PTHR23088">
    <property type="entry name" value="NITRILASE-RELATED"/>
    <property type="match status" value="1"/>
</dbReference>
<dbReference type="InterPro" id="IPR003010">
    <property type="entry name" value="C-N_Hydrolase"/>
</dbReference>
<dbReference type="Gene3D" id="3.60.110.10">
    <property type="entry name" value="Carbon-nitrogen hydrolase"/>
    <property type="match status" value="1"/>
</dbReference>
<evidence type="ECO:0000259" key="2">
    <source>
        <dbReference type="PROSITE" id="PS50263"/>
    </source>
</evidence>
<dbReference type="InterPro" id="IPR036526">
    <property type="entry name" value="C-N_Hydrolase_sf"/>
</dbReference>
<name>A0ABW4YK13_9BACL</name>
<evidence type="ECO:0000256" key="1">
    <source>
        <dbReference type="ARBA" id="ARBA00010613"/>
    </source>
</evidence>
<dbReference type="RefSeq" id="WP_377771555.1">
    <property type="nucleotide sequence ID" value="NZ_JBHUHO010000029.1"/>
</dbReference>